<evidence type="ECO:0000313" key="2">
    <source>
        <dbReference type="Proteomes" id="UP000680865"/>
    </source>
</evidence>
<evidence type="ECO:0000313" key="1">
    <source>
        <dbReference type="EMBL" id="GIM66624.1"/>
    </source>
</evidence>
<gene>
    <name evidence="1" type="ORF">Aco04nite_02730</name>
</gene>
<keyword evidence="2" id="KW-1185">Reference proteome</keyword>
<reference evidence="1" key="1">
    <citation type="submission" date="2021-03" db="EMBL/GenBank/DDBJ databases">
        <title>Whole genome shotgun sequence of Actinoplanes consettensis NBRC 14913.</title>
        <authorList>
            <person name="Komaki H."/>
            <person name="Tamura T."/>
        </authorList>
    </citation>
    <scope>NUCLEOTIDE SEQUENCE</scope>
    <source>
        <strain evidence="1">NBRC 14913</strain>
    </source>
</reference>
<comment type="caution">
    <text evidence="1">The sequence shown here is derived from an EMBL/GenBank/DDBJ whole genome shotgun (WGS) entry which is preliminary data.</text>
</comment>
<protein>
    <submittedName>
        <fullName evidence="1">Uncharacterized protein</fullName>
    </submittedName>
</protein>
<dbReference type="AlphaFoldDB" id="A0A919VI58"/>
<proteinExistence type="predicted"/>
<sequence>MPFGFWTRTHRSTEVPARMFIEVIGRRPLPGDVDRDDVEDLLAEVLGADGEVTGAGTGSTGWHLDVELEPSTAPPQEMLRRLAVALVGQQLGWVILRLEHETAGRAAAEFS</sequence>
<dbReference type="Proteomes" id="UP000680865">
    <property type="component" value="Unassembled WGS sequence"/>
</dbReference>
<dbReference type="EMBL" id="BOQP01000002">
    <property type="protein sequence ID" value="GIM66624.1"/>
    <property type="molecule type" value="Genomic_DNA"/>
</dbReference>
<accession>A0A919VI58</accession>
<organism evidence="1 2">
    <name type="scientific">Winogradskya consettensis</name>
    <dbReference type="NCBI Taxonomy" id="113560"/>
    <lineage>
        <taxon>Bacteria</taxon>
        <taxon>Bacillati</taxon>
        <taxon>Actinomycetota</taxon>
        <taxon>Actinomycetes</taxon>
        <taxon>Micromonosporales</taxon>
        <taxon>Micromonosporaceae</taxon>
        <taxon>Winogradskya</taxon>
    </lineage>
</organism>
<name>A0A919VI58_9ACTN</name>